<dbReference type="PANTHER" id="PTHR47723:SF23">
    <property type="entry name" value="REVERSE TRANSCRIPTASE-LIKE PROTEIN"/>
    <property type="match status" value="1"/>
</dbReference>
<dbReference type="InParanoid" id="A0A200QY74"/>
<dbReference type="Pfam" id="PF13456">
    <property type="entry name" value="RVT_3"/>
    <property type="match status" value="1"/>
</dbReference>
<dbReference type="Proteomes" id="UP000195402">
    <property type="component" value="Unassembled WGS sequence"/>
</dbReference>
<dbReference type="InterPro" id="IPR012337">
    <property type="entry name" value="RNaseH-like_sf"/>
</dbReference>
<evidence type="ECO:0000313" key="4">
    <source>
        <dbReference type="Proteomes" id="UP000195402"/>
    </source>
</evidence>
<sequence length="174" mass="19447">MDSRPVHNQKIIQCFWRLPCQDQIKISCDGCSKGNPGLGGAGIVIRDYKGETLAAMSVGLGICTNFVAELFAIILGLEWALENGCRRSWVASDSAAAIRCFWKDKVPLFIRARWNNIKRSLCISFSLVYRECNFAADTMAKRGASLPLGTRETFNHKPAFLVVENPDSTYFRFS</sequence>
<comment type="caution">
    <text evidence="3">The sequence shown here is derived from an EMBL/GenBank/DDBJ whole genome shotgun (WGS) entry which is preliminary data.</text>
</comment>
<dbReference type="SUPFAM" id="SSF53098">
    <property type="entry name" value="Ribonuclease H-like"/>
    <property type="match status" value="1"/>
</dbReference>
<gene>
    <name evidence="3" type="ORF">BVC80_1551g45</name>
</gene>
<dbReference type="EMBL" id="MVGT01000779">
    <property type="protein sequence ID" value="OVA15408.1"/>
    <property type="molecule type" value="Genomic_DNA"/>
</dbReference>
<proteinExistence type="predicted"/>
<dbReference type="PROSITE" id="PS50879">
    <property type="entry name" value="RNASE_H_1"/>
    <property type="match status" value="1"/>
</dbReference>
<keyword evidence="4" id="KW-1185">Reference proteome</keyword>
<dbReference type="AlphaFoldDB" id="A0A200QY74"/>
<dbReference type="GO" id="GO:0004523">
    <property type="term" value="F:RNA-DNA hybrid ribonuclease activity"/>
    <property type="evidence" value="ECO:0007669"/>
    <property type="project" value="InterPro"/>
</dbReference>
<keyword evidence="1" id="KW-0472">Membrane</keyword>
<organism evidence="3 4">
    <name type="scientific">Macleaya cordata</name>
    <name type="common">Five-seeded plume-poppy</name>
    <name type="synonym">Bocconia cordata</name>
    <dbReference type="NCBI Taxonomy" id="56857"/>
    <lineage>
        <taxon>Eukaryota</taxon>
        <taxon>Viridiplantae</taxon>
        <taxon>Streptophyta</taxon>
        <taxon>Embryophyta</taxon>
        <taxon>Tracheophyta</taxon>
        <taxon>Spermatophyta</taxon>
        <taxon>Magnoliopsida</taxon>
        <taxon>Ranunculales</taxon>
        <taxon>Papaveraceae</taxon>
        <taxon>Papaveroideae</taxon>
        <taxon>Macleaya</taxon>
    </lineage>
</organism>
<keyword evidence="1" id="KW-1133">Transmembrane helix</keyword>
<reference evidence="3 4" key="1">
    <citation type="journal article" date="2017" name="Mol. Plant">
        <title>The Genome of Medicinal Plant Macleaya cordata Provides New Insights into Benzylisoquinoline Alkaloids Metabolism.</title>
        <authorList>
            <person name="Liu X."/>
            <person name="Liu Y."/>
            <person name="Huang P."/>
            <person name="Ma Y."/>
            <person name="Qing Z."/>
            <person name="Tang Q."/>
            <person name="Cao H."/>
            <person name="Cheng P."/>
            <person name="Zheng Y."/>
            <person name="Yuan Z."/>
            <person name="Zhou Y."/>
            <person name="Liu J."/>
            <person name="Tang Z."/>
            <person name="Zhuo Y."/>
            <person name="Zhang Y."/>
            <person name="Yu L."/>
            <person name="Huang J."/>
            <person name="Yang P."/>
            <person name="Peng Q."/>
            <person name="Zhang J."/>
            <person name="Jiang W."/>
            <person name="Zhang Z."/>
            <person name="Lin K."/>
            <person name="Ro D.K."/>
            <person name="Chen X."/>
            <person name="Xiong X."/>
            <person name="Shang Y."/>
            <person name="Huang S."/>
            <person name="Zeng J."/>
        </authorList>
    </citation>
    <scope>NUCLEOTIDE SEQUENCE [LARGE SCALE GENOMIC DNA]</scope>
    <source>
        <strain evidence="4">cv. BLH2017</strain>
        <tissue evidence="3">Root</tissue>
    </source>
</reference>
<evidence type="ECO:0000313" key="3">
    <source>
        <dbReference type="EMBL" id="OVA15408.1"/>
    </source>
</evidence>
<dbReference type="InterPro" id="IPR053151">
    <property type="entry name" value="RNase_H-like"/>
</dbReference>
<dbReference type="InterPro" id="IPR036397">
    <property type="entry name" value="RNaseH_sf"/>
</dbReference>
<protein>
    <submittedName>
        <fullName evidence="3">Ribonuclease H domain</fullName>
    </submittedName>
</protein>
<evidence type="ECO:0000259" key="2">
    <source>
        <dbReference type="PROSITE" id="PS50879"/>
    </source>
</evidence>
<dbReference type="InterPro" id="IPR044730">
    <property type="entry name" value="RNase_H-like_dom_plant"/>
</dbReference>
<dbReference type="CDD" id="cd06222">
    <property type="entry name" value="RNase_H_like"/>
    <property type="match status" value="1"/>
</dbReference>
<dbReference type="InterPro" id="IPR002156">
    <property type="entry name" value="RNaseH_domain"/>
</dbReference>
<dbReference type="OrthoDB" id="1906820at2759"/>
<feature type="domain" description="RNase H type-1" evidence="2">
    <location>
        <begin position="20"/>
        <end position="145"/>
    </location>
</feature>
<dbReference type="PANTHER" id="PTHR47723">
    <property type="entry name" value="OS05G0353850 PROTEIN"/>
    <property type="match status" value="1"/>
</dbReference>
<evidence type="ECO:0000256" key="1">
    <source>
        <dbReference type="SAM" id="Phobius"/>
    </source>
</evidence>
<feature type="transmembrane region" description="Helical" evidence="1">
    <location>
        <begin position="53"/>
        <end position="77"/>
    </location>
</feature>
<dbReference type="GO" id="GO:0003676">
    <property type="term" value="F:nucleic acid binding"/>
    <property type="evidence" value="ECO:0007669"/>
    <property type="project" value="InterPro"/>
</dbReference>
<dbReference type="Gene3D" id="3.30.420.10">
    <property type="entry name" value="Ribonuclease H-like superfamily/Ribonuclease H"/>
    <property type="match status" value="1"/>
</dbReference>
<name>A0A200QY74_MACCD</name>
<keyword evidence="1" id="KW-0812">Transmembrane</keyword>
<accession>A0A200QY74</accession>
<dbReference type="STRING" id="56857.A0A200QY74"/>